<dbReference type="Proteomes" id="UP000287352">
    <property type="component" value="Unassembled WGS sequence"/>
</dbReference>
<dbReference type="EMBL" id="BIFR01000001">
    <property type="protein sequence ID" value="GCE11227.1"/>
    <property type="molecule type" value="Genomic_DNA"/>
</dbReference>
<feature type="domain" description="Methyltransferase type 11" evidence="1">
    <location>
        <begin position="50"/>
        <end position="146"/>
    </location>
</feature>
<proteinExistence type="predicted"/>
<dbReference type="Pfam" id="PF08241">
    <property type="entry name" value="Methyltransf_11"/>
    <property type="match status" value="1"/>
</dbReference>
<dbReference type="RefSeq" id="WP_126578943.1">
    <property type="nucleotide sequence ID" value="NZ_BIFR01000001.1"/>
</dbReference>
<name>A0A401ZWJ0_9CHLR</name>
<evidence type="ECO:0000259" key="1">
    <source>
        <dbReference type="Pfam" id="PF08241"/>
    </source>
</evidence>
<dbReference type="AlphaFoldDB" id="A0A401ZWJ0"/>
<organism evidence="2 3">
    <name type="scientific">Tengunoibacter tsumagoiensis</name>
    <dbReference type="NCBI Taxonomy" id="2014871"/>
    <lineage>
        <taxon>Bacteria</taxon>
        <taxon>Bacillati</taxon>
        <taxon>Chloroflexota</taxon>
        <taxon>Ktedonobacteria</taxon>
        <taxon>Ktedonobacterales</taxon>
        <taxon>Dictyobacteraceae</taxon>
        <taxon>Tengunoibacter</taxon>
    </lineage>
</organism>
<dbReference type="GO" id="GO:0008757">
    <property type="term" value="F:S-adenosylmethionine-dependent methyltransferase activity"/>
    <property type="evidence" value="ECO:0007669"/>
    <property type="project" value="InterPro"/>
</dbReference>
<keyword evidence="3" id="KW-1185">Reference proteome</keyword>
<dbReference type="InterPro" id="IPR013216">
    <property type="entry name" value="Methyltransf_11"/>
</dbReference>
<dbReference type="CDD" id="cd02440">
    <property type="entry name" value="AdoMet_MTases"/>
    <property type="match status" value="1"/>
</dbReference>
<accession>A0A401ZWJ0</accession>
<evidence type="ECO:0000313" key="3">
    <source>
        <dbReference type="Proteomes" id="UP000287352"/>
    </source>
</evidence>
<dbReference type="InterPro" id="IPR029063">
    <property type="entry name" value="SAM-dependent_MTases_sf"/>
</dbReference>
<dbReference type="Gene3D" id="3.40.50.150">
    <property type="entry name" value="Vaccinia Virus protein VP39"/>
    <property type="match status" value="1"/>
</dbReference>
<evidence type="ECO:0000313" key="2">
    <source>
        <dbReference type="EMBL" id="GCE11227.1"/>
    </source>
</evidence>
<comment type="caution">
    <text evidence="2">The sequence shown here is derived from an EMBL/GenBank/DDBJ whole genome shotgun (WGS) entry which is preliminary data.</text>
</comment>
<dbReference type="SUPFAM" id="SSF53335">
    <property type="entry name" value="S-adenosyl-L-methionine-dependent methyltransferases"/>
    <property type="match status" value="1"/>
</dbReference>
<dbReference type="PANTHER" id="PTHR43591:SF24">
    <property type="entry name" value="2-METHOXY-6-POLYPRENYL-1,4-BENZOQUINOL METHYLASE, MITOCHONDRIAL"/>
    <property type="match status" value="1"/>
</dbReference>
<reference evidence="3" key="1">
    <citation type="submission" date="2018-12" db="EMBL/GenBank/DDBJ databases">
        <title>Tengunoibacter tsumagoiensis gen. nov., sp. nov., Dictyobacter kobayashii sp. nov., D. alpinus sp. nov., and D. joshuensis sp. nov. and description of Dictyobacteraceae fam. nov. within the order Ktedonobacterales isolated from Tengu-no-mugimeshi.</title>
        <authorList>
            <person name="Wang C.M."/>
            <person name="Zheng Y."/>
            <person name="Sakai Y."/>
            <person name="Toyoda A."/>
            <person name="Minakuchi Y."/>
            <person name="Abe K."/>
            <person name="Yokota A."/>
            <person name="Yabe S."/>
        </authorList>
    </citation>
    <scope>NUCLEOTIDE SEQUENCE [LARGE SCALE GENOMIC DNA]</scope>
    <source>
        <strain evidence="3">Uno3</strain>
    </source>
</reference>
<protein>
    <recommendedName>
        <fullName evidence="1">Methyltransferase type 11 domain-containing protein</fullName>
    </recommendedName>
</protein>
<dbReference type="OrthoDB" id="156058at2"/>
<gene>
    <name evidence="2" type="ORF">KTT_10860</name>
</gene>
<dbReference type="PANTHER" id="PTHR43591">
    <property type="entry name" value="METHYLTRANSFERASE"/>
    <property type="match status" value="1"/>
</dbReference>
<sequence>MMTPHLRKLLFETLYRNRYLYRFASTVPFAGQWRVWQRLVLSRLAGQDILELGCGLGDLLADMLAAGYHCQAVERSPQMVEAARLTLKKRHLIGPECIIQGSAQQLPFSDQTFDTVVSTFPSEYIYDPATIAEIERVLRPGGRVIIIEGANLLPVGYLQPFLVLIQLVVYGSRALYGPRKEQSLREEVQRSRQGPAAEEQILTSRQEEKEGIIVEELPAAWFGRLIPIEQNGLVRRSERVRSRRWEVYLTIGEKSR</sequence>